<evidence type="ECO:0000313" key="2">
    <source>
        <dbReference type="Proteomes" id="UP000499080"/>
    </source>
</evidence>
<dbReference type="OrthoDB" id="7422307at2759"/>
<sequence>MVSRDQPYSQRILEILLPRRFLPQNYRKCMGRGLPREPSLLLERSFGRGLLSNVASKSLIQYSVEPTFNVSLAKIRGLDLDSNDIDELVEEHDQELTTKELMELHCDHQSK</sequence>
<accession>A0A4Y2GVP0</accession>
<proteinExistence type="predicted"/>
<evidence type="ECO:0000313" key="1">
    <source>
        <dbReference type="EMBL" id="GBM56164.1"/>
    </source>
</evidence>
<gene>
    <name evidence="1" type="ORF">AVEN_226073_1</name>
</gene>
<reference evidence="1 2" key="1">
    <citation type="journal article" date="2019" name="Sci. Rep.">
        <title>Orb-weaving spider Araneus ventricosus genome elucidates the spidroin gene catalogue.</title>
        <authorList>
            <person name="Kono N."/>
            <person name="Nakamura H."/>
            <person name="Ohtoshi R."/>
            <person name="Moran D.A.P."/>
            <person name="Shinohara A."/>
            <person name="Yoshida Y."/>
            <person name="Fujiwara M."/>
            <person name="Mori M."/>
            <person name="Tomita M."/>
            <person name="Arakawa K."/>
        </authorList>
    </citation>
    <scope>NUCLEOTIDE SEQUENCE [LARGE SCALE GENOMIC DNA]</scope>
</reference>
<organism evidence="1 2">
    <name type="scientific">Araneus ventricosus</name>
    <name type="common">Orbweaver spider</name>
    <name type="synonym">Epeira ventricosa</name>
    <dbReference type="NCBI Taxonomy" id="182803"/>
    <lineage>
        <taxon>Eukaryota</taxon>
        <taxon>Metazoa</taxon>
        <taxon>Ecdysozoa</taxon>
        <taxon>Arthropoda</taxon>
        <taxon>Chelicerata</taxon>
        <taxon>Arachnida</taxon>
        <taxon>Araneae</taxon>
        <taxon>Araneomorphae</taxon>
        <taxon>Entelegynae</taxon>
        <taxon>Araneoidea</taxon>
        <taxon>Araneidae</taxon>
        <taxon>Araneus</taxon>
    </lineage>
</organism>
<keyword evidence="2" id="KW-1185">Reference proteome</keyword>
<comment type="caution">
    <text evidence="1">The sequence shown here is derived from an EMBL/GenBank/DDBJ whole genome shotgun (WGS) entry which is preliminary data.</text>
</comment>
<dbReference type="EMBL" id="BGPR01001532">
    <property type="protein sequence ID" value="GBM56164.1"/>
    <property type="molecule type" value="Genomic_DNA"/>
</dbReference>
<name>A0A4Y2GVP0_ARAVE</name>
<dbReference type="AlphaFoldDB" id="A0A4Y2GVP0"/>
<protein>
    <submittedName>
        <fullName evidence="1">Uncharacterized protein</fullName>
    </submittedName>
</protein>
<dbReference type="Proteomes" id="UP000499080">
    <property type="component" value="Unassembled WGS sequence"/>
</dbReference>